<dbReference type="InterPro" id="IPR036322">
    <property type="entry name" value="WD40_repeat_dom_sf"/>
</dbReference>
<sequence>MSNEYSSISCIHNRRDLIYGLWDGSVRIISNGTANSISLKSPATAILENSLNTAYIGTVKGDIWEVKNERVACIIKASKSIKHTDINMQAVIGIHMHSEDMIIGVYVHGEIVVYNTKNNTVMKKVQIDEKITSSYAENGKILCILESSTLLIYNIDSDSGFPMKSLLSDTEIDHAIFLPNTRQNIIAYSTPIGKVCVDYANRPGTGFVFKAHKQVKEAKEIYYPVTLLQPASATQVITGGADGEVHLWDVKHKTKVRTILSTKKCIITGAMKRDENNTPLSLTLVLSEGLDSLCEIEGTHHLVEVSLSGSL</sequence>
<dbReference type="Proteomes" id="UP000054524">
    <property type="component" value="Unassembled WGS sequence"/>
</dbReference>
<evidence type="ECO:0000256" key="3">
    <source>
        <dbReference type="PROSITE-ProRule" id="PRU00221"/>
    </source>
</evidence>
<dbReference type="InterPro" id="IPR001680">
    <property type="entry name" value="WD40_rpt"/>
</dbReference>
<comment type="caution">
    <text evidence="4">The sequence shown here is derived from an EMBL/GenBank/DDBJ whole genome shotgun (WGS) entry which is preliminary data.</text>
</comment>
<reference evidence="4 5" key="1">
    <citation type="journal article" date="2014" name="Genome Announc.">
        <title>Genome Sequence of the Microsporidian Species Nematocida sp1 Strain ERTm6 (ATCC PRA-372).</title>
        <authorList>
            <person name="Bakowski M.A."/>
            <person name="Priest M."/>
            <person name="Young S."/>
            <person name="Cuomo C.A."/>
            <person name="Troemel E.R."/>
        </authorList>
    </citation>
    <scope>NUCLEOTIDE SEQUENCE [LARGE SCALE GENOMIC DNA]</scope>
    <source>
        <strain evidence="4 5">ERTm6</strain>
    </source>
</reference>
<keyword evidence="5" id="KW-1185">Reference proteome</keyword>
<dbReference type="Gene3D" id="2.130.10.10">
    <property type="entry name" value="YVTN repeat-like/Quinoprotein amine dehydrogenase"/>
    <property type="match status" value="1"/>
</dbReference>
<dbReference type="HOGENOM" id="CLU_894553_0_0_1"/>
<keyword evidence="1 3" id="KW-0853">WD repeat</keyword>
<accession>A0A086IZU5</accession>
<feature type="repeat" description="WD" evidence="3">
    <location>
        <begin position="236"/>
        <end position="258"/>
    </location>
</feature>
<name>A0A086IZU5_NEMA1</name>
<dbReference type="SUPFAM" id="SSF50978">
    <property type="entry name" value="WD40 repeat-like"/>
    <property type="match status" value="1"/>
</dbReference>
<protein>
    <recommendedName>
        <fullName evidence="6">Anaphase-promoting complex subunit 4 WD40 domain-containing protein</fullName>
    </recommendedName>
</protein>
<dbReference type="GeneID" id="77677160"/>
<dbReference type="PANTHER" id="PTHR10971">
    <property type="entry name" value="MRNA EXPORT FACTOR AND BUB3"/>
    <property type="match status" value="1"/>
</dbReference>
<proteinExistence type="predicted"/>
<keyword evidence="2" id="KW-0677">Repeat</keyword>
<evidence type="ECO:0008006" key="6">
    <source>
        <dbReference type="Google" id="ProtNLM"/>
    </source>
</evidence>
<evidence type="ECO:0000313" key="4">
    <source>
        <dbReference type="EMBL" id="KFG25413.1"/>
    </source>
</evidence>
<dbReference type="InterPro" id="IPR015943">
    <property type="entry name" value="WD40/YVTN_repeat-like_dom_sf"/>
</dbReference>
<evidence type="ECO:0000256" key="2">
    <source>
        <dbReference type="ARBA" id="ARBA00022737"/>
    </source>
</evidence>
<dbReference type="RefSeq" id="XP_052903968.1">
    <property type="nucleotide sequence ID" value="XM_053049797.1"/>
</dbReference>
<dbReference type="PROSITE" id="PS50082">
    <property type="entry name" value="WD_REPEATS_2"/>
    <property type="match status" value="1"/>
</dbReference>
<organism evidence="4 5">
    <name type="scientific">Nematocida ausubeli (strain ATCC PRA-371 / ERTm2)</name>
    <name type="common">Nematode killer fungus</name>
    <dbReference type="NCBI Taxonomy" id="1913371"/>
    <lineage>
        <taxon>Eukaryota</taxon>
        <taxon>Fungi</taxon>
        <taxon>Fungi incertae sedis</taxon>
        <taxon>Microsporidia</taxon>
        <taxon>Nematocida</taxon>
    </lineage>
</organism>
<dbReference type="EMBL" id="AKIJ01000005">
    <property type="protein sequence ID" value="KFG25413.1"/>
    <property type="molecule type" value="Genomic_DNA"/>
</dbReference>
<dbReference type="AlphaFoldDB" id="A0A086IZU5"/>
<evidence type="ECO:0000313" key="5">
    <source>
        <dbReference type="Proteomes" id="UP000054524"/>
    </source>
</evidence>
<gene>
    <name evidence="4" type="ORF">NESG_02187</name>
</gene>
<evidence type="ECO:0000256" key="1">
    <source>
        <dbReference type="ARBA" id="ARBA00022574"/>
    </source>
</evidence>